<name>A0A942E200_9HYPH</name>
<feature type="signal peptide" evidence="1">
    <location>
        <begin position="1"/>
        <end position="26"/>
    </location>
</feature>
<reference evidence="2" key="1">
    <citation type="submission" date="2021-04" db="EMBL/GenBank/DDBJ databases">
        <title>Pseudaminobacter soli sp. nov., isolated from paddy soil contaminated by heavy metals.</title>
        <authorList>
            <person name="Zhang K."/>
        </authorList>
    </citation>
    <scope>NUCLEOTIDE SEQUENCE</scope>
    <source>
        <strain evidence="2">19-2017</strain>
    </source>
</reference>
<organism evidence="2 3">
    <name type="scientific">Pseudaminobacter soli</name>
    <name type="common">ex Zhang et al. 2022</name>
    <dbReference type="NCBI Taxonomy" id="2831468"/>
    <lineage>
        <taxon>Bacteria</taxon>
        <taxon>Pseudomonadati</taxon>
        <taxon>Pseudomonadota</taxon>
        <taxon>Alphaproteobacteria</taxon>
        <taxon>Hyphomicrobiales</taxon>
        <taxon>Phyllobacteriaceae</taxon>
        <taxon>Pseudaminobacter</taxon>
    </lineage>
</organism>
<accession>A0A942E200</accession>
<gene>
    <name evidence="2" type="ORF">KEU06_22990</name>
</gene>
<dbReference type="InterPro" id="IPR047726">
    <property type="entry name" value="CsgH_dom"/>
</dbReference>
<proteinExistence type="predicted"/>
<dbReference type="NCBIfam" id="NF041112">
    <property type="entry name" value="chap_CsgH_alph"/>
    <property type="match status" value="1"/>
</dbReference>
<dbReference type="RefSeq" id="WP_188257046.1">
    <property type="nucleotide sequence ID" value="NZ_JABVCF010000014.1"/>
</dbReference>
<dbReference type="InterPro" id="IPR053722">
    <property type="entry name" value="Curli_assembly_CsgC/AgfC"/>
</dbReference>
<dbReference type="Gene3D" id="2.60.40.2420">
    <property type="match status" value="1"/>
</dbReference>
<protein>
    <recommendedName>
        <fullName evidence="4">DUF5666 domain-containing protein</fullName>
    </recommendedName>
</protein>
<feature type="chain" id="PRO_5037644668" description="DUF5666 domain-containing protein" evidence="1">
    <location>
        <begin position="27"/>
        <end position="127"/>
    </location>
</feature>
<keyword evidence="3" id="KW-1185">Reference proteome</keyword>
<evidence type="ECO:0008006" key="4">
    <source>
        <dbReference type="Google" id="ProtNLM"/>
    </source>
</evidence>
<keyword evidence="1" id="KW-0732">Signal</keyword>
<comment type="caution">
    <text evidence="2">The sequence shown here is derived from an EMBL/GenBank/DDBJ whole genome shotgun (WGS) entry which is preliminary data.</text>
</comment>
<evidence type="ECO:0000313" key="2">
    <source>
        <dbReference type="EMBL" id="MBS3651487.1"/>
    </source>
</evidence>
<dbReference type="Proteomes" id="UP000680348">
    <property type="component" value="Unassembled WGS sequence"/>
</dbReference>
<dbReference type="AlphaFoldDB" id="A0A942E200"/>
<sequence>MFGKRRAPFILAAAAISVCTTGTALAEDVGPAFAVIDIQPAEAGITVAGKAFSLLPIEVEAEMLIERKGKSGTVSTRQGRALKLEPGTTENIAQTGVNFGADDTIAVTVLLKQAGVVVAESTATAGR</sequence>
<dbReference type="EMBL" id="JAGWCR010000014">
    <property type="protein sequence ID" value="MBS3651487.1"/>
    <property type="molecule type" value="Genomic_DNA"/>
</dbReference>
<evidence type="ECO:0000256" key="1">
    <source>
        <dbReference type="SAM" id="SignalP"/>
    </source>
</evidence>
<evidence type="ECO:0000313" key="3">
    <source>
        <dbReference type="Proteomes" id="UP000680348"/>
    </source>
</evidence>